<keyword evidence="1" id="KW-0472">Membrane</keyword>
<organism evidence="2 3">
    <name type="scientific">Sphingobacterium litopenaei</name>
    <dbReference type="NCBI Taxonomy" id="2763500"/>
    <lineage>
        <taxon>Bacteria</taxon>
        <taxon>Pseudomonadati</taxon>
        <taxon>Bacteroidota</taxon>
        <taxon>Sphingobacteriia</taxon>
        <taxon>Sphingobacteriales</taxon>
        <taxon>Sphingobacteriaceae</taxon>
        <taxon>Sphingobacterium</taxon>
    </lineage>
</organism>
<comment type="caution">
    <text evidence="2">The sequence shown here is derived from an EMBL/GenBank/DDBJ whole genome shotgun (WGS) entry which is preliminary data.</text>
</comment>
<keyword evidence="3" id="KW-1185">Reference proteome</keyword>
<dbReference type="EMBL" id="JACOIJ010000001">
    <property type="protein sequence ID" value="MBD1427980.1"/>
    <property type="molecule type" value="Genomic_DNA"/>
</dbReference>
<keyword evidence="1" id="KW-1133">Transmembrane helix</keyword>
<keyword evidence="1" id="KW-0812">Transmembrane</keyword>
<gene>
    <name evidence="2" type="ORF">H8B04_00105</name>
</gene>
<feature type="transmembrane region" description="Helical" evidence="1">
    <location>
        <begin position="18"/>
        <end position="42"/>
    </location>
</feature>
<protein>
    <submittedName>
        <fullName evidence="2">Uncharacterized protein</fullName>
    </submittedName>
</protein>
<evidence type="ECO:0000256" key="1">
    <source>
        <dbReference type="SAM" id="Phobius"/>
    </source>
</evidence>
<dbReference type="Proteomes" id="UP000651271">
    <property type="component" value="Unassembled WGS sequence"/>
</dbReference>
<evidence type="ECO:0000313" key="3">
    <source>
        <dbReference type="Proteomes" id="UP000651271"/>
    </source>
</evidence>
<name>A0ABR7Y9L1_9SPHI</name>
<reference evidence="2 3" key="1">
    <citation type="submission" date="2020-08" db="EMBL/GenBank/DDBJ databases">
        <title>Sphingobacterium sp. DN04309 isolated from aquaculture water.</title>
        <authorList>
            <person name="Zhang M."/>
        </authorList>
    </citation>
    <scope>NUCLEOTIDE SEQUENCE [LARGE SCALE GENOMIC DNA]</scope>
    <source>
        <strain evidence="2 3">DN04309</strain>
    </source>
</reference>
<evidence type="ECO:0000313" key="2">
    <source>
        <dbReference type="EMBL" id="MBD1427980.1"/>
    </source>
</evidence>
<sequence length="81" mass="9442">MIPILISYYACSVKKKKWLFISGLVLSFFGDLFLMFSGGFICRSSKFSNRTYSLYFNLQKAIQKTKLIVPSCNIAFYNWLM</sequence>
<proteinExistence type="predicted"/>
<accession>A0ABR7Y9L1</accession>